<evidence type="ECO:0000256" key="6">
    <source>
        <dbReference type="ARBA" id="ARBA00018464"/>
    </source>
</evidence>
<dbReference type="InterPro" id="IPR023016">
    <property type="entry name" value="HisA/PriA"/>
</dbReference>
<dbReference type="Gene3D" id="3.20.20.70">
    <property type="entry name" value="Aldolase class I"/>
    <property type="match status" value="1"/>
</dbReference>
<sequence>MIIIPAIDIIEQKPVRLYQGNYEKKEIVGQSVLDIARGFERAGAKYIHLVDLDGAKDGRLINKEIIINVAKSINIPIEVGGGIRSYDDVKYLVDNGVSRIILGTMAIENKDALKEIITDFKDKIAIGVDCRNGYLCTRGWIKKSNINYIEFSRDMESLGIKNIIVTDISKDGTLMGSNIEMLKELQKEVNIKITASGGVRDIHDIKKLKEINIYGVIIGKALYSGNINLKKAIEVVGGA</sequence>
<dbReference type="GO" id="GO:0003949">
    <property type="term" value="F:1-(5-phosphoribosyl)-5-[(5-phosphoribosylamino)methylideneamino]imidazole-4-carboxamide isomerase activity"/>
    <property type="evidence" value="ECO:0007669"/>
    <property type="project" value="UniProtKB-UniRule"/>
</dbReference>
<evidence type="ECO:0000256" key="9">
    <source>
        <dbReference type="ARBA" id="ARBA00023102"/>
    </source>
</evidence>
<evidence type="ECO:0000256" key="2">
    <source>
        <dbReference type="ARBA" id="ARBA00004496"/>
    </source>
</evidence>
<comment type="subcellular location">
    <subcellularLocation>
        <location evidence="2 12 14">Cytoplasm</location>
    </subcellularLocation>
</comment>
<evidence type="ECO:0000313" key="16">
    <source>
        <dbReference type="Proteomes" id="UP000010420"/>
    </source>
</evidence>
<dbReference type="EC" id="5.3.1.16" evidence="5 12"/>
<evidence type="ECO:0000256" key="14">
    <source>
        <dbReference type="RuleBase" id="RU003658"/>
    </source>
</evidence>
<dbReference type="InterPro" id="IPR006063">
    <property type="entry name" value="HisA_bact_arch"/>
</dbReference>
<organism evidence="15 16">
    <name type="scientific">Clostridium celatum DSM 1785</name>
    <dbReference type="NCBI Taxonomy" id="545697"/>
    <lineage>
        <taxon>Bacteria</taxon>
        <taxon>Bacillati</taxon>
        <taxon>Bacillota</taxon>
        <taxon>Clostridia</taxon>
        <taxon>Eubacteriales</taxon>
        <taxon>Clostridiaceae</taxon>
        <taxon>Clostridium</taxon>
    </lineage>
</organism>
<evidence type="ECO:0000256" key="10">
    <source>
        <dbReference type="ARBA" id="ARBA00023235"/>
    </source>
</evidence>
<evidence type="ECO:0000256" key="4">
    <source>
        <dbReference type="ARBA" id="ARBA00009667"/>
    </source>
</evidence>
<evidence type="ECO:0000256" key="12">
    <source>
        <dbReference type="HAMAP-Rule" id="MF_01014"/>
    </source>
</evidence>
<reference evidence="15 16" key="1">
    <citation type="submission" date="2012-05" db="EMBL/GenBank/DDBJ databases">
        <authorList>
            <person name="Weinstock G."/>
            <person name="Sodergren E."/>
            <person name="Lobos E.A."/>
            <person name="Fulton L."/>
            <person name="Fulton R."/>
            <person name="Courtney L."/>
            <person name="Fronick C."/>
            <person name="O'Laughlin M."/>
            <person name="Godfrey J."/>
            <person name="Wilson R.M."/>
            <person name="Miner T."/>
            <person name="Farmer C."/>
            <person name="Delehaunty K."/>
            <person name="Cordes M."/>
            <person name="Minx P."/>
            <person name="Tomlinson C."/>
            <person name="Chen J."/>
            <person name="Wollam A."/>
            <person name="Pepin K.H."/>
            <person name="Bhonagiri V."/>
            <person name="Zhang X."/>
            <person name="Suruliraj S."/>
            <person name="Warren W."/>
            <person name="Mitreva M."/>
            <person name="Mardis E.R."/>
            <person name="Wilson R.K."/>
        </authorList>
    </citation>
    <scope>NUCLEOTIDE SEQUENCE [LARGE SCALE GENOMIC DNA]</scope>
    <source>
        <strain evidence="15 16">DSM 1785</strain>
    </source>
</reference>
<dbReference type="CDD" id="cd04732">
    <property type="entry name" value="HisA"/>
    <property type="match status" value="1"/>
</dbReference>
<dbReference type="eggNOG" id="COG0106">
    <property type="taxonomic scope" value="Bacteria"/>
</dbReference>
<dbReference type="GO" id="GO:0000162">
    <property type="term" value="P:L-tryptophan biosynthetic process"/>
    <property type="evidence" value="ECO:0007669"/>
    <property type="project" value="TreeGrafter"/>
</dbReference>
<dbReference type="UniPathway" id="UPA00031">
    <property type="reaction ID" value="UER00009"/>
</dbReference>
<evidence type="ECO:0000256" key="1">
    <source>
        <dbReference type="ARBA" id="ARBA00000901"/>
    </source>
</evidence>
<keyword evidence="16" id="KW-1185">Reference proteome</keyword>
<keyword evidence="9 12" id="KW-0368">Histidine biosynthesis</keyword>
<proteinExistence type="inferred from homology"/>
<dbReference type="InterPro" id="IPR006062">
    <property type="entry name" value="His_biosynth"/>
</dbReference>
<evidence type="ECO:0000256" key="11">
    <source>
        <dbReference type="ARBA" id="ARBA00030547"/>
    </source>
</evidence>
<keyword evidence="10 12" id="KW-0413">Isomerase</keyword>
<dbReference type="Pfam" id="PF00977">
    <property type="entry name" value="His_biosynth"/>
    <property type="match status" value="1"/>
</dbReference>
<evidence type="ECO:0000256" key="3">
    <source>
        <dbReference type="ARBA" id="ARBA00005133"/>
    </source>
</evidence>
<comment type="pathway">
    <text evidence="3 12 14">Amino-acid biosynthesis; L-histidine biosynthesis; L-histidine from 5-phospho-alpha-D-ribose 1-diphosphate: step 4/9.</text>
</comment>
<evidence type="ECO:0000256" key="8">
    <source>
        <dbReference type="ARBA" id="ARBA00022605"/>
    </source>
</evidence>
<comment type="catalytic activity">
    <reaction evidence="1 12 14">
        <text>1-(5-phospho-beta-D-ribosyl)-5-[(5-phospho-beta-D-ribosylamino)methylideneamino]imidazole-4-carboxamide = 5-[(5-phospho-1-deoxy-D-ribulos-1-ylimino)methylamino]-1-(5-phospho-beta-D-ribosyl)imidazole-4-carboxamide</text>
        <dbReference type="Rhea" id="RHEA:15469"/>
        <dbReference type="ChEBI" id="CHEBI:58435"/>
        <dbReference type="ChEBI" id="CHEBI:58525"/>
        <dbReference type="EC" id="5.3.1.16"/>
    </reaction>
</comment>
<accession>L1QAX6</accession>
<dbReference type="EMBL" id="AMEZ01000075">
    <property type="protein sequence ID" value="EKY25101.1"/>
    <property type="molecule type" value="Genomic_DNA"/>
</dbReference>
<gene>
    <name evidence="12" type="primary">hisA</name>
    <name evidence="15" type="ORF">HMPREF0216_02569</name>
</gene>
<dbReference type="InterPro" id="IPR011060">
    <property type="entry name" value="RibuloseP-bd_barrel"/>
</dbReference>
<dbReference type="GO" id="GO:0005737">
    <property type="term" value="C:cytoplasm"/>
    <property type="evidence" value="ECO:0007669"/>
    <property type="project" value="UniProtKB-SubCell"/>
</dbReference>
<feature type="active site" description="Proton acceptor" evidence="12">
    <location>
        <position position="8"/>
    </location>
</feature>
<evidence type="ECO:0000256" key="13">
    <source>
        <dbReference type="RuleBase" id="RU003657"/>
    </source>
</evidence>
<dbReference type="PATRIC" id="fig|545697.3.peg.2528"/>
<evidence type="ECO:0000313" key="15">
    <source>
        <dbReference type="EMBL" id="EKY25101.1"/>
    </source>
</evidence>
<dbReference type="PANTHER" id="PTHR43090:SF2">
    <property type="entry name" value="1-(5-PHOSPHORIBOSYL)-5-[(5-PHOSPHORIBOSYLAMINO)METHYLIDENEAMINO] IMIDAZOLE-4-CARBOXAMIDE ISOMERASE"/>
    <property type="match status" value="1"/>
</dbReference>
<dbReference type="STRING" id="545697.HMPREF0216_02569"/>
<dbReference type="AlphaFoldDB" id="L1QAX6"/>
<evidence type="ECO:0000256" key="5">
    <source>
        <dbReference type="ARBA" id="ARBA00012550"/>
    </source>
</evidence>
<keyword evidence="7 12" id="KW-0963">Cytoplasm</keyword>
<dbReference type="RefSeq" id="WP_005214560.1">
    <property type="nucleotide sequence ID" value="NZ_KB291665.1"/>
</dbReference>
<dbReference type="HOGENOM" id="CLU_048577_1_1_9"/>
<dbReference type="NCBIfam" id="TIGR00007">
    <property type="entry name" value="1-(5-phosphoribosyl)-5-[(5-phosphoribosylamino)methylideneamino]imidazole-4-carboxamide isomerase"/>
    <property type="match status" value="1"/>
</dbReference>
<name>L1QAX6_9CLOT</name>
<keyword evidence="8 12" id="KW-0028">Amino-acid biosynthesis</keyword>
<dbReference type="InterPro" id="IPR013785">
    <property type="entry name" value="Aldolase_TIM"/>
</dbReference>
<dbReference type="HAMAP" id="MF_01014">
    <property type="entry name" value="HisA"/>
    <property type="match status" value="1"/>
</dbReference>
<dbReference type="InterPro" id="IPR044524">
    <property type="entry name" value="Isoase_HisA-like"/>
</dbReference>
<feature type="active site" description="Proton donor" evidence="12">
    <location>
        <position position="129"/>
    </location>
</feature>
<dbReference type="Proteomes" id="UP000010420">
    <property type="component" value="Unassembled WGS sequence"/>
</dbReference>
<dbReference type="SUPFAM" id="SSF51366">
    <property type="entry name" value="Ribulose-phoshate binding barrel"/>
    <property type="match status" value="1"/>
</dbReference>
<comment type="caution">
    <text evidence="15">The sequence shown here is derived from an EMBL/GenBank/DDBJ whole genome shotgun (WGS) entry which is preliminary data.</text>
</comment>
<protein>
    <recommendedName>
        <fullName evidence="6 12">1-(5-phosphoribosyl)-5-[(5-phosphoribosylamino)methylideneamino] imidazole-4-carboxamide isomerase</fullName>
        <ecNumber evidence="5 12">5.3.1.16</ecNumber>
    </recommendedName>
    <alternativeName>
        <fullName evidence="11 12">Phosphoribosylformimino-5-aminoimidazole carboxamide ribotide isomerase</fullName>
    </alternativeName>
</protein>
<dbReference type="PANTHER" id="PTHR43090">
    <property type="entry name" value="1-(5-PHOSPHORIBOSYL)-5-[(5-PHOSPHORIBOSYLAMINO)METHYLIDENEAMINO] IMIDAZOLE-4-CARBOXAMIDE ISOMERASE"/>
    <property type="match status" value="1"/>
</dbReference>
<dbReference type="FunFam" id="3.20.20.70:FF:000009">
    <property type="entry name" value="1-(5-phosphoribosyl)-5-[(5-phosphoribosylamino)methylideneamino] imidazole-4-carboxamide isomerase"/>
    <property type="match status" value="1"/>
</dbReference>
<comment type="similarity">
    <text evidence="4 12 13">Belongs to the HisA/HisF family.</text>
</comment>
<dbReference type="GO" id="GO:0000105">
    <property type="term" value="P:L-histidine biosynthetic process"/>
    <property type="evidence" value="ECO:0007669"/>
    <property type="project" value="UniProtKB-UniRule"/>
</dbReference>
<dbReference type="OrthoDB" id="9807749at2"/>
<evidence type="ECO:0000256" key="7">
    <source>
        <dbReference type="ARBA" id="ARBA00022490"/>
    </source>
</evidence>